<feature type="transmembrane region" description="Helical" evidence="1">
    <location>
        <begin position="6"/>
        <end position="25"/>
    </location>
</feature>
<feature type="transmembrane region" description="Helical" evidence="1">
    <location>
        <begin position="103"/>
        <end position="124"/>
    </location>
</feature>
<dbReference type="EMBL" id="MNUV01000009">
    <property type="protein sequence ID" value="OIO08343.1"/>
    <property type="molecule type" value="Genomic_DNA"/>
</dbReference>
<sequence>MKKYFIALLYIGLLFLVVFLQLSLINSWPYAFSRINIILLALILFLFFLDFKTVILLALGLGLLTDIFSWQLFGFYTLTLFLVVFLADFLLANWFTNRSTYSFLALTFFATLSYNFILYGLFYLSNFLSDRGFFLWQANFWAGLGWELVWNLGIIFLFFWVMNLTTTRLKPVFLDKR</sequence>
<evidence type="ECO:0000313" key="2">
    <source>
        <dbReference type="EMBL" id="OIO08343.1"/>
    </source>
</evidence>
<comment type="caution">
    <text evidence="2">The sequence shown here is derived from an EMBL/GenBank/DDBJ whole genome shotgun (WGS) entry which is preliminary data.</text>
</comment>
<name>A0A1J4TDR7_9BACT</name>
<keyword evidence="1" id="KW-0812">Transmembrane</keyword>
<dbReference type="AlphaFoldDB" id="A0A1J4TDR7"/>
<keyword evidence="1" id="KW-1133">Transmembrane helix</keyword>
<evidence type="ECO:0000313" key="3">
    <source>
        <dbReference type="Proteomes" id="UP000182860"/>
    </source>
</evidence>
<feature type="transmembrane region" description="Helical" evidence="1">
    <location>
        <begin position="144"/>
        <end position="162"/>
    </location>
</feature>
<gene>
    <name evidence="2" type="ORF">AUJ35_00480</name>
</gene>
<keyword evidence="1" id="KW-0472">Membrane</keyword>
<feature type="transmembrane region" description="Helical" evidence="1">
    <location>
        <begin position="37"/>
        <end position="64"/>
    </location>
</feature>
<evidence type="ECO:0008006" key="4">
    <source>
        <dbReference type="Google" id="ProtNLM"/>
    </source>
</evidence>
<reference evidence="2 3" key="1">
    <citation type="journal article" date="2016" name="Environ. Microbiol.">
        <title>Genomic resolution of a cold subsurface aquifer community provides metabolic insights for novel microbes adapted to high CO concentrations.</title>
        <authorList>
            <person name="Probst A.J."/>
            <person name="Castelle C.J."/>
            <person name="Singh A."/>
            <person name="Brown C.T."/>
            <person name="Anantharaman K."/>
            <person name="Sharon I."/>
            <person name="Hug L.A."/>
            <person name="Burstein D."/>
            <person name="Emerson J.B."/>
            <person name="Thomas B.C."/>
            <person name="Banfield J.F."/>
        </authorList>
    </citation>
    <scope>NUCLEOTIDE SEQUENCE [LARGE SCALE GENOMIC DNA]</scope>
    <source>
        <strain evidence="2">CG1_02_41_21</strain>
    </source>
</reference>
<feature type="transmembrane region" description="Helical" evidence="1">
    <location>
        <begin position="70"/>
        <end position="91"/>
    </location>
</feature>
<accession>A0A1J4TDR7</accession>
<protein>
    <recommendedName>
        <fullName evidence="4">Rod shape-determining protein MreD</fullName>
    </recommendedName>
</protein>
<organism evidence="2 3">
    <name type="scientific">Candidatus Falkowbacteria bacterium CG1_02_41_21</name>
    <dbReference type="NCBI Taxonomy" id="1805147"/>
    <lineage>
        <taxon>Bacteria</taxon>
        <taxon>Candidatus Falkowiibacteriota</taxon>
    </lineage>
</organism>
<evidence type="ECO:0000256" key="1">
    <source>
        <dbReference type="SAM" id="Phobius"/>
    </source>
</evidence>
<proteinExistence type="predicted"/>
<dbReference type="Proteomes" id="UP000182860">
    <property type="component" value="Unassembled WGS sequence"/>
</dbReference>